<feature type="region of interest" description="Disordered" evidence="4">
    <location>
        <begin position="323"/>
        <end position="351"/>
    </location>
</feature>
<protein>
    <submittedName>
        <fullName evidence="6">LacI family transcriptional regulator</fullName>
    </submittedName>
</protein>
<dbReference type="Proteomes" id="UP000487882">
    <property type="component" value="Unassembled WGS sequence"/>
</dbReference>
<proteinExistence type="predicted"/>
<dbReference type="Gene3D" id="3.40.50.2300">
    <property type="match status" value="2"/>
</dbReference>
<dbReference type="RefSeq" id="WP_155588370.1">
    <property type="nucleotide sequence ID" value="NZ_WNLP01000002.1"/>
</dbReference>
<dbReference type="Pfam" id="PF00356">
    <property type="entry name" value="LacI"/>
    <property type="match status" value="1"/>
</dbReference>
<evidence type="ECO:0000256" key="3">
    <source>
        <dbReference type="ARBA" id="ARBA00023163"/>
    </source>
</evidence>
<dbReference type="Gene3D" id="1.10.260.40">
    <property type="entry name" value="lambda repressor-like DNA-binding domains"/>
    <property type="match status" value="1"/>
</dbReference>
<dbReference type="CDD" id="cd06267">
    <property type="entry name" value="PBP1_LacI_sugar_binding-like"/>
    <property type="match status" value="1"/>
</dbReference>
<dbReference type="PANTHER" id="PTHR30146">
    <property type="entry name" value="LACI-RELATED TRANSCRIPTIONAL REPRESSOR"/>
    <property type="match status" value="1"/>
</dbReference>
<evidence type="ECO:0000259" key="5">
    <source>
        <dbReference type="PROSITE" id="PS50932"/>
    </source>
</evidence>
<dbReference type="InterPro" id="IPR028082">
    <property type="entry name" value="Peripla_BP_I"/>
</dbReference>
<dbReference type="Pfam" id="PF13377">
    <property type="entry name" value="Peripla_BP_3"/>
    <property type="match status" value="1"/>
</dbReference>
<evidence type="ECO:0000313" key="6">
    <source>
        <dbReference type="EMBL" id="MUH59397.1"/>
    </source>
</evidence>
<accession>A0A7K1J431</accession>
<dbReference type="InterPro" id="IPR046335">
    <property type="entry name" value="LacI/GalR-like_sensor"/>
</dbReference>
<dbReference type="PANTHER" id="PTHR30146:SF155">
    <property type="entry name" value="ALANINE RACEMASE"/>
    <property type="match status" value="1"/>
</dbReference>
<name>A0A7K1J431_9BIFI</name>
<dbReference type="SUPFAM" id="SSF53822">
    <property type="entry name" value="Periplasmic binding protein-like I"/>
    <property type="match status" value="1"/>
</dbReference>
<keyword evidence="7" id="KW-1185">Reference proteome</keyword>
<sequence length="351" mass="37834">MVAQKAKVTIFDVAKASGVSSSAVSYALNGKPGVSDATREKVLQEARKLGWRPNGAAQSLAQSRTRRIGLVLGYDPQLLSVEPYIMRLISGLGSALEERDYSLLIRMSMDDDDDVSILEDWIATGNVDALLLLNLEIGDPRIDLMKANPQMPCLAIADASLTGGLPTLTSDDAGASGTMIRFLASLGHRNIARVAGPEELGHSYIRDAAFSEITTELGIRYRCLHADYTPESGADATKRLLSVTPRPTAIIYDNDVMALAGESVASMKNVSVPDELSIISWDDSFMNVAAHPAITALGRNVLESGRLAAQLMLKLIDGEEVEDVQEPPYELVERDSTGPPPRSKFAAHSQR</sequence>
<dbReference type="CDD" id="cd01392">
    <property type="entry name" value="HTH_LacI"/>
    <property type="match status" value="1"/>
</dbReference>
<keyword evidence="3" id="KW-0804">Transcription</keyword>
<comment type="caution">
    <text evidence="6">The sequence shown here is derived from an EMBL/GenBank/DDBJ whole genome shotgun (WGS) entry which is preliminary data.</text>
</comment>
<organism evidence="6 7">
    <name type="scientific">Bifidobacterium canis</name>
    <dbReference type="NCBI Taxonomy" id="2610880"/>
    <lineage>
        <taxon>Bacteria</taxon>
        <taxon>Bacillati</taxon>
        <taxon>Actinomycetota</taxon>
        <taxon>Actinomycetes</taxon>
        <taxon>Bifidobacteriales</taxon>
        <taxon>Bifidobacteriaceae</taxon>
        <taxon>Bifidobacterium</taxon>
    </lineage>
</organism>
<dbReference type="SUPFAM" id="SSF47413">
    <property type="entry name" value="lambda repressor-like DNA-binding domains"/>
    <property type="match status" value="1"/>
</dbReference>
<dbReference type="InterPro" id="IPR010982">
    <property type="entry name" value="Lambda_DNA-bd_dom_sf"/>
</dbReference>
<dbReference type="InterPro" id="IPR000843">
    <property type="entry name" value="HTH_LacI"/>
</dbReference>
<dbReference type="GO" id="GO:0000976">
    <property type="term" value="F:transcription cis-regulatory region binding"/>
    <property type="evidence" value="ECO:0007669"/>
    <property type="project" value="TreeGrafter"/>
</dbReference>
<keyword evidence="1" id="KW-0805">Transcription regulation</keyword>
<evidence type="ECO:0000256" key="2">
    <source>
        <dbReference type="ARBA" id="ARBA00023125"/>
    </source>
</evidence>
<dbReference type="PROSITE" id="PS00356">
    <property type="entry name" value="HTH_LACI_1"/>
    <property type="match status" value="1"/>
</dbReference>
<evidence type="ECO:0000313" key="7">
    <source>
        <dbReference type="Proteomes" id="UP000487882"/>
    </source>
</evidence>
<feature type="domain" description="HTH lacI-type" evidence="5">
    <location>
        <begin position="8"/>
        <end position="62"/>
    </location>
</feature>
<dbReference type="GO" id="GO:0003700">
    <property type="term" value="F:DNA-binding transcription factor activity"/>
    <property type="evidence" value="ECO:0007669"/>
    <property type="project" value="TreeGrafter"/>
</dbReference>
<dbReference type="PROSITE" id="PS50932">
    <property type="entry name" value="HTH_LACI_2"/>
    <property type="match status" value="1"/>
</dbReference>
<dbReference type="SMART" id="SM00354">
    <property type="entry name" value="HTH_LACI"/>
    <property type="match status" value="1"/>
</dbReference>
<reference evidence="6 7" key="1">
    <citation type="submission" date="2019-09" db="EMBL/GenBank/DDBJ databases">
        <title>Bifidobacterium canis sp. nov., isolated from the digestive tract of German Shepherd dog puppy.</title>
        <authorList>
            <person name="Bunesova V."/>
        </authorList>
    </citation>
    <scope>NUCLEOTIDE SEQUENCE [LARGE SCALE GENOMIC DNA]</scope>
    <source>
        <strain evidence="6 7">GSD1FS</strain>
    </source>
</reference>
<keyword evidence="2" id="KW-0238">DNA-binding</keyword>
<dbReference type="EMBL" id="WNLP01000002">
    <property type="protein sequence ID" value="MUH59397.1"/>
    <property type="molecule type" value="Genomic_DNA"/>
</dbReference>
<dbReference type="AlphaFoldDB" id="A0A7K1J431"/>
<evidence type="ECO:0000256" key="1">
    <source>
        <dbReference type="ARBA" id="ARBA00023015"/>
    </source>
</evidence>
<evidence type="ECO:0000256" key="4">
    <source>
        <dbReference type="SAM" id="MobiDB-lite"/>
    </source>
</evidence>
<gene>
    <name evidence="6" type="ORF">GSD1FS_0719</name>
</gene>